<name>A0A0A9FHU5_ARUDO</name>
<evidence type="ECO:0000313" key="1">
    <source>
        <dbReference type="EMBL" id="JAE12585.1"/>
    </source>
</evidence>
<dbReference type="EMBL" id="GBRH01185311">
    <property type="protein sequence ID" value="JAE12585.1"/>
    <property type="molecule type" value="Transcribed_RNA"/>
</dbReference>
<sequence length="21" mass="2508">MVSYTLHTTFSFCTWTSEIRP</sequence>
<dbReference type="AlphaFoldDB" id="A0A0A9FHU5"/>
<organism evidence="1">
    <name type="scientific">Arundo donax</name>
    <name type="common">Giant reed</name>
    <name type="synonym">Donax arundinaceus</name>
    <dbReference type="NCBI Taxonomy" id="35708"/>
    <lineage>
        <taxon>Eukaryota</taxon>
        <taxon>Viridiplantae</taxon>
        <taxon>Streptophyta</taxon>
        <taxon>Embryophyta</taxon>
        <taxon>Tracheophyta</taxon>
        <taxon>Spermatophyta</taxon>
        <taxon>Magnoliopsida</taxon>
        <taxon>Liliopsida</taxon>
        <taxon>Poales</taxon>
        <taxon>Poaceae</taxon>
        <taxon>PACMAD clade</taxon>
        <taxon>Arundinoideae</taxon>
        <taxon>Arundineae</taxon>
        <taxon>Arundo</taxon>
    </lineage>
</organism>
<reference evidence="1" key="1">
    <citation type="submission" date="2014-09" db="EMBL/GenBank/DDBJ databases">
        <authorList>
            <person name="Magalhaes I.L.F."/>
            <person name="Oliveira U."/>
            <person name="Santos F.R."/>
            <person name="Vidigal T.H.D.A."/>
            <person name="Brescovit A.D."/>
            <person name="Santos A.J."/>
        </authorList>
    </citation>
    <scope>NUCLEOTIDE SEQUENCE</scope>
    <source>
        <tissue evidence="1">Shoot tissue taken approximately 20 cm above the soil surface</tissue>
    </source>
</reference>
<reference evidence="1" key="2">
    <citation type="journal article" date="2015" name="Data Brief">
        <title>Shoot transcriptome of the giant reed, Arundo donax.</title>
        <authorList>
            <person name="Barrero R.A."/>
            <person name="Guerrero F.D."/>
            <person name="Moolhuijzen P."/>
            <person name="Goolsby J.A."/>
            <person name="Tidwell J."/>
            <person name="Bellgard S.E."/>
            <person name="Bellgard M.I."/>
        </authorList>
    </citation>
    <scope>NUCLEOTIDE SEQUENCE</scope>
    <source>
        <tissue evidence="1">Shoot tissue taken approximately 20 cm above the soil surface</tissue>
    </source>
</reference>
<accession>A0A0A9FHU5</accession>
<protein>
    <submittedName>
        <fullName evidence="1">Uncharacterized protein</fullName>
    </submittedName>
</protein>
<proteinExistence type="predicted"/>